<comment type="caution">
    <text evidence="2">The sequence shown here is derived from an EMBL/GenBank/DDBJ whole genome shotgun (WGS) entry which is preliminary data.</text>
</comment>
<evidence type="ECO:0000313" key="2">
    <source>
        <dbReference type="EMBL" id="GLS27165.1"/>
    </source>
</evidence>
<proteinExistence type="predicted"/>
<dbReference type="GO" id="GO:0004029">
    <property type="term" value="F:aldehyde dehydrogenase (NAD+) activity"/>
    <property type="evidence" value="ECO:0007669"/>
    <property type="project" value="TreeGrafter"/>
</dbReference>
<gene>
    <name evidence="2" type="ORF">GCM10007877_28840</name>
</gene>
<protein>
    <submittedName>
        <fullName evidence="2">NAD(P)-dependent oxidoreductase</fullName>
    </submittedName>
</protein>
<feature type="domain" description="NAD-dependent epimerase/dehydratase" evidence="1">
    <location>
        <begin position="28"/>
        <end position="172"/>
    </location>
</feature>
<dbReference type="InterPro" id="IPR051783">
    <property type="entry name" value="NAD(P)-dependent_oxidoreduct"/>
</dbReference>
<dbReference type="InterPro" id="IPR036291">
    <property type="entry name" value="NAD(P)-bd_dom_sf"/>
</dbReference>
<evidence type="ECO:0000313" key="3">
    <source>
        <dbReference type="Proteomes" id="UP001156870"/>
    </source>
</evidence>
<dbReference type="Proteomes" id="UP001156870">
    <property type="component" value="Unassembled WGS sequence"/>
</dbReference>
<organism evidence="2 3">
    <name type="scientific">Marinibactrum halimedae</name>
    <dbReference type="NCBI Taxonomy" id="1444977"/>
    <lineage>
        <taxon>Bacteria</taxon>
        <taxon>Pseudomonadati</taxon>
        <taxon>Pseudomonadota</taxon>
        <taxon>Gammaproteobacteria</taxon>
        <taxon>Cellvibrionales</taxon>
        <taxon>Cellvibrionaceae</taxon>
        <taxon>Marinibactrum</taxon>
    </lineage>
</organism>
<accession>A0AA37T5C9</accession>
<dbReference type="SUPFAM" id="SSF51735">
    <property type="entry name" value="NAD(P)-binding Rossmann-fold domains"/>
    <property type="match status" value="1"/>
</dbReference>
<name>A0AA37T5C9_9GAMM</name>
<reference evidence="2 3" key="1">
    <citation type="journal article" date="2014" name="Int. J. Syst. Evol. Microbiol.">
        <title>Complete genome sequence of Corynebacterium casei LMG S-19264T (=DSM 44701T), isolated from a smear-ripened cheese.</title>
        <authorList>
            <consortium name="US DOE Joint Genome Institute (JGI-PGF)"/>
            <person name="Walter F."/>
            <person name="Albersmeier A."/>
            <person name="Kalinowski J."/>
            <person name="Ruckert C."/>
        </authorList>
    </citation>
    <scope>NUCLEOTIDE SEQUENCE [LARGE SCALE GENOMIC DNA]</scope>
    <source>
        <strain evidence="2 3">NBRC 110095</strain>
    </source>
</reference>
<dbReference type="Gene3D" id="3.40.50.720">
    <property type="entry name" value="NAD(P)-binding Rossmann-like Domain"/>
    <property type="match status" value="1"/>
</dbReference>
<dbReference type="EMBL" id="BSPD01000065">
    <property type="protein sequence ID" value="GLS27165.1"/>
    <property type="molecule type" value="Genomic_DNA"/>
</dbReference>
<dbReference type="InterPro" id="IPR001509">
    <property type="entry name" value="Epimerase_deHydtase"/>
</dbReference>
<dbReference type="PANTHER" id="PTHR48079:SF6">
    <property type="entry name" value="NAD(P)-BINDING DOMAIN-CONTAINING PROTEIN-RELATED"/>
    <property type="match status" value="1"/>
</dbReference>
<dbReference type="Pfam" id="PF01370">
    <property type="entry name" value="Epimerase"/>
    <property type="match status" value="1"/>
</dbReference>
<dbReference type="PANTHER" id="PTHR48079">
    <property type="entry name" value="PROTEIN YEEZ"/>
    <property type="match status" value="1"/>
</dbReference>
<dbReference type="GO" id="GO:0005737">
    <property type="term" value="C:cytoplasm"/>
    <property type="evidence" value="ECO:0007669"/>
    <property type="project" value="TreeGrafter"/>
</dbReference>
<evidence type="ECO:0000259" key="1">
    <source>
        <dbReference type="Pfam" id="PF01370"/>
    </source>
</evidence>
<dbReference type="RefSeq" id="WP_232592803.1">
    <property type="nucleotide sequence ID" value="NZ_BSPD01000065.1"/>
</dbReference>
<sequence>MAQKYALLLGCGDIATRLVAQHSYRLPYQQFVGVRRRPENIPSPILPIGGDLTDKAIWHSLVERFPSQHTDLVFTLTPPERSDEGYAKGYVEPVAVMLTVLASTGWCPRRVVFVSSTSVYGQKNGEWVDESSETKPEHFSGKRLLEAEALLESSEFETVMVRFSGIYGPGRFRLLQQVQAGDGGLPEPPQFTNRIHIDDCAGVVAHVLSLETPESLYLGTDSAPAPMWEVKQWLAKEMGLPPGHLQHTTLSRASKRCRNQRLLDSGYQFIHSSYQSGYQPIVKTFLEV</sequence>
<keyword evidence="3" id="KW-1185">Reference proteome</keyword>
<dbReference type="CDD" id="cd05266">
    <property type="entry name" value="SDR_a4"/>
    <property type="match status" value="1"/>
</dbReference>
<dbReference type="AlphaFoldDB" id="A0AA37T5C9"/>